<geneLocation type="plasmid" evidence="3">
    <name>unnamed1</name>
</geneLocation>
<dbReference type="KEGG" id="mhey:H2LOC_021155"/>
<dbReference type="Pfam" id="PF23639">
    <property type="entry name" value="DUF7146"/>
    <property type="match status" value="1"/>
</dbReference>
<dbReference type="RefSeq" id="WP_136498176.1">
    <property type="nucleotide sequence ID" value="NZ_CP046053.1"/>
</dbReference>
<dbReference type="OrthoDB" id="34187at2"/>
<feature type="domain" description="Toprim" evidence="1">
    <location>
        <begin position="202"/>
        <end position="263"/>
    </location>
</feature>
<proteinExistence type="predicted"/>
<dbReference type="AlphaFoldDB" id="A0A6B8KIU8"/>
<sequence length="300" mass="32239">MQQRAADIAKILAGKPEGAGYLCRCPVRSHGKGRGDLRPSLGVSDGDRGLMVHCFAGCDPREVLAALRKLAPDASPLRAPATPGGGVPPRRAVKTTTDLALRLWRAAIDVAGTPAETYLRSRSLPASPPKTIRFLRSYRYDETRRFPCLVAAVQAPSRDIVAVQLTFLHHSGRRKAEVEHPRRAIGPLGDALLRLAPVAEHLGLAEGFETAWAASLLENGAPVWATLGADRFGVVTLPPSVRRVTIYADYDAPSLSNALAFFARHSELDVWIARPPIIGADFAQILELQSAASKSAALLK</sequence>
<reference evidence="3 4" key="1">
    <citation type="submission" date="2019-11" db="EMBL/GenBank/DDBJ databases">
        <title>The genome sequence of Methylocystis heyeri.</title>
        <authorList>
            <person name="Oshkin I.Y."/>
            <person name="Miroshnikov K."/>
            <person name="Dedysh S.N."/>
        </authorList>
    </citation>
    <scope>NUCLEOTIDE SEQUENCE [LARGE SCALE GENOMIC DNA]</scope>
    <source>
        <strain evidence="3 4">H2</strain>
        <plasmid evidence="3 4">unnamed1</plasmid>
    </source>
</reference>
<evidence type="ECO:0000313" key="4">
    <source>
        <dbReference type="Proteomes" id="UP000309061"/>
    </source>
</evidence>
<dbReference type="EMBL" id="CP046053">
    <property type="protein sequence ID" value="QGM48294.1"/>
    <property type="molecule type" value="Genomic_DNA"/>
</dbReference>
<name>A0A6B8KIU8_9HYPH</name>
<dbReference type="InterPro" id="IPR055570">
    <property type="entry name" value="DUF7146"/>
</dbReference>
<dbReference type="InterPro" id="IPR006171">
    <property type="entry name" value="TOPRIM_dom"/>
</dbReference>
<keyword evidence="4" id="KW-1185">Reference proteome</keyword>
<protein>
    <submittedName>
        <fullName evidence="3">Uncharacterized protein</fullName>
    </submittedName>
</protein>
<feature type="domain" description="DUF7146" evidence="2">
    <location>
        <begin position="96"/>
        <end position="194"/>
    </location>
</feature>
<evidence type="ECO:0000259" key="1">
    <source>
        <dbReference type="Pfam" id="PF13362"/>
    </source>
</evidence>
<evidence type="ECO:0000313" key="3">
    <source>
        <dbReference type="EMBL" id="QGM48294.1"/>
    </source>
</evidence>
<organism evidence="3 4">
    <name type="scientific">Methylocystis heyeri</name>
    <dbReference type="NCBI Taxonomy" id="391905"/>
    <lineage>
        <taxon>Bacteria</taxon>
        <taxon>Pseudomonadati</taxon>
        <taxon>Pseudomonadota</taxon>
        <taxon>Alphaproteobacteria</taxon>
        <taxon>Hyphomicrobiales</taxon>
        <taxon>Methylocystaceae</taxon>
        <taxon>Methylocystis</taxon>
    </lineage>
</organism>
<keyword evidence="3" id="KW-0614">Plasmid</keyword>
<dbReference type="Pfam" id="PF13362">
    <property type="entry name" value="Toprim_3"/>
    <property type="match status" value="1"/>
</dbReference>
<gene>
    <name evidence="3" type="ORF">H2LOC_021155</name>
</gene>
<dbReference type="Proteomes" id="UP000309061">
    <property type="component" value="Plasmid unnamed1"/>
</dbReference>
<accession>A0A6B8KIU8</accession>
<evidence type="ECO:0000259" key="2">
    <source>
        <dbReference type="Pfam" id="PF23639"/>
    </source>
</evidence>